<evidence type="ECO:0000313" key="13">
    <source>
        <dbReference type="Proteomes" id="UP000237797"/>
    </source>
</evidence>
<reference evidence="12 13" key="1">
    <citation type="submission" date="2018-03" db="EMBL/GenBank/DDBJ databases">
        <title>Genomic Encyclopedia of Archaeal and Bacterial Type Strains, Phase II (KMG-II): from individual species to whole genera.</title>
        <authorList>
            <person name="Goeker M."/>
        </authorList>
    </citation>
    <scope>NUCLEOTIDE SEQUENCE [LARGE SCALE GENOMIC DNA]</scope>
    <source>
        <strain evidence="12 13">DSM 44946</strain>
    </source>
</reference>
<dbReference type="CDD" id="cd02947">
    <property type="entry name" value="TRX_family"/>
    <property type="match status" value="1"/>
</dbReference>
<keyword evidence="4" id="KW-0249">Electron transport</keyword>
<gene>
    <name evidence="12" type="ORF">CLV97_10173</name>
</gene>
<name>A0A2T0LJ97_9BACL</name>
<dbReference type="InterPro" id="IPR005746">
    <property type="entry name" value="Thioredoxin"/>
</dbReference>
<dbReference type="NCBIfam" id="TIGR01068">
    <property type="entry name" value="thioredoxin"/>
    <property type="match status" value="1"/>
</dbReference>
<dbReference type="RefSeq" id="WP_106343538.1">
    <property type="nucleotide sequence ID" value="NZ_PVNE01000001.1"/>
</dbReference>
<dbReference type="PIRSF" id="PIRSF000077">
    <property type="entry name" value="Thioredoxin"/>
    <property type="match status" value="1"/>
</dbReference>
<dbReference type="InterPro" id="IPR017937">
    <property type="entry name" value="Thioredoxin_CS"/>
</dbReference>
<dbReference type="EMBL" id="PVNE01000001">
    <property type="protein sequence ID" value="PRX42585.1"/>
    <property type="molecule type" value="Genomic_DNA"/>
</dbReference>
<sequence>MSMVTITDRDFEQTIRQPKPVLVDFWAPWCGPCRMLAPVLEELSAEMGDGVTIAKLNVDENPHTASRHGVMTIPTLKLFRGGLELGTVVGYQPKERLKAWIESYTT</sequence>
<evidence type="ECO:0000313" key="12">
    <source>
        <dbReference type="EMBL" id="PRX42585.1"/>
    </source>
</evidence>
<evidence type="ECO:0000256" key="9">
    <source>
        <dbReference type="PIRSR" id="PIRSR000077-1"/>
    </source>
</evidence>
<proteinExistence type="inferred from homology"/>
<dbReference type="InterPro" id="IPR013766">
    <property type="entry name" value="Thioredoxin_domain"/>
</dbReference>
<evidence type="ECO:0000256" key="5">
    <source>
        <dbReference type="ARBA" id="ARBA00023157"/>
    </source>
</evidence>
<feature type="site" description="Deprotonates C-terminal active site Cys" evidence="9">
    <location>
        <position position="24"/>
    </location>
</feature>
<feature type="domain" description="Thioredoxin" evidence="11">
    <location>
        <begin position="1"/>
        <end position="106"/>
    </location>
</feature>
<dbReference type="Pfam" id="PF00085">
    <property type="entry name" value="Thioredoxin"/>
    <property type="match status" value="1"/>
</dbReference>
<keyword evidence="6 10" id="KW-0676">Redox-active center</keyword>
<dbReference type="PROSITE" id="PS51352">
    <property type="entry name" value="THIOREDOXIN_2"/>
    <property type="match status" value="1"/>
</dbReference>
<dbReference type="PANTHER" id="PTHR45663:SF11">
    <property type="entry name" value="GEO12009P1"/>
    <property type="match status" value="1"/>
</dbReference>
<keyword evidence="3" id="KW-0813">Transport</keyword>
<evidence type="ECO:0000256" key="4">
    <source>
        <dbReference type="ARBA" id="ARBA00022982"/>
    </source>
</evidence>
<evidence type="ECO:0000256" key="3">
    <source>
        <dbReference type="ARBA" id="ARBA00022448"/>
    </source>
</evidence>
<feature type="site" description="Contributes to redox potential value" evidence="9">
    <location>
        <position position="32"/>
    </location>
</feature>
<keyword evidence="5 10" id="KW-1015">Disulfide bond</keyword>
<dbReference type="GO" id="GO:0005829">
    <property type="term" value="C:cytosol"/>
    <property type="evidence" value="ECO:0007669"/>
    <property type="project" value="TreeGrafter"/>
</dbReference>
<dbReference type="OrthoDB" id="9790390at2"/>
<dbReference type="AlphaFoldDB" id="A0A2T0LJ97"/>
<dbReference type="GO" id="GO:0015035">
    <property type="term" value="F:protein-disulfide reductase activity"/>
    <property type="evidence" value="ECO:0007669"/>
    <property type="project" value="UniProtKB-UniRule"/>
</dbReference>
<evidence type="ECO:0000256" key="6">
    <source>
        <dbReference type="ARBA" id="ARBA00023284"/>
    </source>
</evidence>
<feature type="active site" description="Nucleophile" evidence="9">
    <location>
        <position position="30"/>
    </location>
</feature>
<feature type="site" description="Contributes to redox potential value" evidence="9">
    <location>
        <position position="31"/>
    </location>
</feature>
<evidence type="ECO:0000256" key="1">
    <source>
        <dbReference type="ARBA" id="ARBA00008987"/>
    </source>
</evidence>
<evidence type="ECO:0000256" key="7">
    <source>
        <dbReference type="NCBIfam" id="TIGR01068"/>
    </source>
</evidence>
<accession>A0A2T0LJ97</accession>
<evidence type="ECO:0000259" key="11">
    <source>
        <dbReference type="PROSITE" id="PS51352"/>
    </source>
</evidence>
<dbReference type="SUPFAM" id="SSF52833">
    <property type="entry name" value="Thioredoxin-like"/>
    <property type="match status" value="1"/>
</dbReference>
<feature type="active site" description="Nucleophile" evidence="9">
    <location>
        <position position="33"/>
    </location>
</feature>
<comment type="similarity">
    <text evidence="1 8">Belongs to the thioredoxin family.</text>
</comment>
<dbReference type="PROSITE" id="PS00194">
    <property type="entry name" value="THIOREDOXIN_1"/>
    <property type="match status" value="1"/>
</dbReference>
<evidence type="ECO:0000256" key="10">
    <source>
        <dbReference type="PIRSR" id="PIRSR000077-4"/>
    </source>
</evidence>
<organism evidence="12 13">
    <name type="scientific">Planifilum fimeticola</name>
    <dbReference type="NCBI Taxonomy" id="201975"/>
    <lineage>
        <taxon>Bacteria</taxon>
        <taxon>Bacillati</taxon>
        <taxon>Bacillota</taxon>
        <taxon>Bacilli</taxon>
        <taxon>Bacillales</taxon>
        <taxon>Thermoactinomycetaceae</taxon>
        <taxon>Planifilum</taxon>
    </lineage>
</organism>
<dbReference type="Proteomes" id="UP000237797">
    <property type="component" value="Unassembled WGS sequence"/>
</dbReference>
<dbReference type="Gene3D" id="3.40.30.10">
    <property type="entry name" value="Glutaredoxin"/>
    <property type="match status" value="1"/>
</dbReference>
<comment type="caution">
    <text evidence="12">The sequence shown here is derived from an EMBL/GenBank/DDBJ whole genome shotgun (WGS) entry which is preliminary data.</text>
</comment>
<evidence type="ECO:0000256" key="2">
    <source>
        <dbReference type="ARBA" id="ARBA00020570"/>
    </source>
</evidence>
<protein>
    <recommendedName>
        <fullName evidence="2 7">Thioredoxin</fullName>
    </recommendedName>
</protein>
<dbReference type="GO" id="GO:0045454">
    <property type="term" value="P:cell redox homeostasis"/>
    <property type="evidence" value="ECO:0007669"/>
    <property type="project" value="TreeGrafter"/>
</dbReference>
<keyword evidence="13" id="KW-1185">Reference proteome</keyword>
<dbReference type="FunFam" id="3.40.30.10:FF:000001">
    <property type="entry name" value="Thioredoxin"/>
    <property type="match status" value="1"/>
</dbReference>
<feature type="disulfide bond" description="Redox-active" evidence="10">
    <location>
        <begin position="30"/>
        <end position="33"/>
    </location>
</feature>
<evidence type="ECO:0000256" key="8">
    <source>
        <dbReference type="PIRNR" id="PIRNR000077"/>
    </source>
</evidence>
<dbReference type="PANTHER" id="PTHR45663">
    <property type="entry name" value="GEO12009P1"/>
    <property type="match status" value="1"/>
</dbReference>
<dbReference type="InterPro" id="IPR036249">
    <property type="entry name" value="Thioredoxin-like_sf"/>
</dbReference>
<dbReference type="PRINTS" id="PR00421">
    <property type="entry name" value="THIOREDOXIN"/>
</dbReference>